<dbReference type="OrthoDB" id="572373at2"/>
<accession>A0A4P7C4D7</accession>
<feature type="transmembrane region" description="Helical" evidence="1">
    <location>
        <begin position="7"/>
        <end position="26"/>
    </location>
</feature>
<dbReference type="Proteomes" id="UP000294325">
    <property type="component" value="Chromosome"/>
</dbReference>
<feature type="transmembrane region" description="Helical" evidence="1">
    <location>
        <begin position="112"/>
        <end position="131"/>
    </location>
</feature>
<evidence type="ECO:0000313" key="2">
    <source>
        <dbReference type="EMBL" id="QBQ55786.1"/>
    </source>
</evidence>
<feature type="transmembrane region" description="Helical" evidence="1">
    <location>
        <begin position="52"/>
        <end position="72"/>
    </location>
</feature>
<evidence type="ECO:0000256" key="1">
    <source>
        <dbReference type="SAM" id="Phobius"/>
    </source>
</evidence>
<name>A0A4P7C4D7_9GAMM</name>
<organism evidence="2 3">
    <name type="scientific">Nitrosococcus wardiae</name>
    <dbReference type="NCBI Taxonomy" id="1814290"/>
    <lineage>
        <taxon>Bacteria</taxon>
        <taxon>Pseudomonadati</taxon>
        <taxon>Pseudomonadota</taxon>
        <taxon>Gammaproteobacteria</taxon>
        <taxon>Chromatiales</taxon>
        <taxon>Chromatiaceae</taxon>
        <taxon>Nitrosococcus</taxon>
    </lineage>
</organism>
<reference evidence="2 3" key="1">
    <citation type="submission" date="2019-03" db="EMBL/GenBank/DDBJ databases">
        <title>The genome sequence of Nitrosococcus wardiae strain D1FHST reveals the archetypal metabolic capacity of ammonia-oxidizing Gammaproteobacteria.</title>
        <authorList>
            <person name="Wang L."/>
            <person name="Lim C.K."/>
            <person name="Hanson T.E."/>
            <person name="Dang H."/>
            <person name="Klotz M.G."/>
        </authorList>
    </citation>
    <scope>NUCLEOTIDE SEQUENCE [LARGE SCALE GENOMIC DNA]</scope>
    <source>
        <strain evidence="2 3">D1FHS</strain>
    </source>
</reference>
<keyword evidence="3" id="KW-1185">Reference proteome</keyword>
<dbReference type="KEGG" id="nwr:E3U44_15660"/>
<dbReference type="Pfam" id="PF14325">
    <property type="entry name" value="DUF4383"/>
    <property type="match status" value="1"/>
</dbReference>
<proteinExistence type="predicted"/>
<dbReference type="AlphaFoldDB" id="A0A4P7C4D7"/>
<gene>
    <name evidence="2" type="ORF">E3U44_15660</name>
</gene>
<keyword evidence="1" id="KW-0812">Transmembrane</keyword>
<evidence type="ECO:0000313" key="3">
    <source>
        <dbReference type="Proteomes" id="UP000294325"/>
    </source>
</evidence>
<dbReference type="RefSeq" id="WP_134359041.1">
    <property type="nucleotide sequence ID" value="NZ_CP038033.1"/>
</dbReference>
<protein>
    <submittedName>
        <fullName evidence="2">DUF4383 domain-containing protein</fullName>
    </submittedName>
</protein>
<dbReference type="EMBL" id="CP038033">
    <property type="protein sequence ID" value="QBQ55786.1"/>
    <property type="molecule type" value="Genomic_DNA"/>
</dbReference>
<keyword evidence="1" id="KW-1133">Transmembrane helix</keyword>
<keyword evidence="1" id="KW-0472">Membrane</keyword>
<sequence length="142" mass="14912">MVKKFALIYGITYAILGVLGFVPGLVTAPETATHLAAETAHGRLLGIFPVNLWHNLVHLGIGVWGIVAAKGFDASVLYARANAVLFGLLAILGLIPATNTLFGLVPLHGNDIWLHLVNTALAGYFGFGPPVRGETTPSTSRG</sequence>
<feature type="transmembrane region" description="Helical" evidence="1">
    <location>
        <begin position="84"/>
        <end position="106"/>
    </location>
</feature>